<evidence type="ECO:0000256" key="9">
    <source>
        <dbReference type="ARBA" id="ARBA00023299"/>
    </source>
</evidence>
<evidence type="ECO:0000256" key="10">
    <source>
        <dbReference type="ARBA" id="ARBA00031693"/>
    </source>
</evidence>
<dbReference type="SFLD" id="SFLDS00003">
    <property type="entry name" value="Haloacid_Dehalogenase"/>
    <property type="match status" value="1"/>
</dbReference>
<dbReference type="SUPFAM" id="SSF56784">
    <property type="entry name" value="HAD-like"/>
    <property type="match status" value="1"/>
</dbReference>
<dbReference type="AlphaFoldDB" id="S5TLP5"/>
<dbReference type="STRING" id="1224163.B841_10705"/>
<dbReference type="InterPro" id="IPR004469">
    <property type="entry name" value="PSP"/>
</dbReference>
<protein>
    <recommendedName>
        <fullName evidence="4">phosphoserine phosphatase</fullName>
        <ecNumber evidence="4">3.1.3.3</ecNumber>
    </recommendedName>
    <alternativeName>
        <fullName evidence="10">O-phosphoserine phosphohydrolase</fullName>
    </alternativeName>
</protein>
<comment type="cofactor">
    <cofactor evidence="1">
        <name>Mg(2+)</name>
        <dbReference type="ChEBI" id="CHEBI:18420"/>
    </cofactor>
</comment>
<dbReference type="GO" id="GO:0000287">
    <property type="term" value="F:magnesium ion binding"/>
    <property type="evidence" value="ECO:0007669"/>
    <property type="project" value="TreeGrafter"/>
</dbReference>
<dbReference type="UniPathway" id="UPA00135">
    <property type="reaction ID" value="UER00198"/>
</dbReference>
<dbReference type="Pfam" id="PF12710">
    <property type="entry name" value="HAD"/>
    <property type="match status" value="1"/>
</dbReference>
<comment type="catalytic activity">
    <reaction evidence="11">
        <text>O-phospho-L-serine + H2O = L-serine + phosphate</text>
        <dbReference type="Rhea" id="RHEA:21208"/>
        <dbReference type="ChEBI" id="CHEBI:15377"/>
        <dbReference type="ChEBI" id="CHEBI:33384"/>
        <dbReference type="ChEBI" id="CHEBI:43474"/>
        <dbReference type="ChEBI" id="CHEBI:57524"/>
        <dbReference type="EC" id="3.1.3.3"/>
    </reaction>
</comment>
<comment type="catalytic activity">
    <reaction evidence="12">
        <text>O-phospho-D-serine + H2O = D-serine + phosphate</text>
        <dbReference type="Rhea" id="RHEA:24873"/>
        <dbReference type="ChEBI" id="CHEBI:15377"/>
        <dbReference type="ChEBI" id="CHEBI:35247"/>
        <dbReference type="ChEBI" id="CHEBI:43474"/>
        <dbReference type="ChEBI" id="CHEBI:58680"/>
        <dbReference type="EC" id="3.1.3.3"/>
    </reaction>
</comment>
<dbReference type="Gene3D" id="3.40.50.1000">
    <property type="entry name" value="HAD superfamily/HAD-like"/>
    <property type="match status" value="1"/>
</dbReference>
<dbReference type="KEGG" id="cmd:B841_10705"/>
<sequence length="412" mass="44069">MELQPGLKPAVVTTSGRDRSGVTAAFFRVLASHGVQLLDVEQAQFRGRLSLAAFVGIKPESLDVLEEGLRETLKSYGQTVDLEFGEGTTTHSRPRSTHVVVVLGNPVTAADVSAIGQTLANYEANIDRIRGIADYPLTGLELSVTVPNPAPGGAEKLRKALAELTPELGVDIAIERSGLTRRSKRLVCFDCDSTLITGEVIEMLAAHAGREEEVAAVTERAMRGELDFEESLRERVKALAGLDASVIDEVAADIVLTPGARTTLRTLKKLGYRTAVVSGGFIQVLEGLSEELELDYVRANTLEIVDGKLTGNVIGEIVDREAKATLLREFADDSGVRMDQTVAVGDGANDIDMLSAAGLGIAFNAKPALKEIADTSVNHPFLDEVLYILGVPRSEIDVAEEEAGTLRKVALQ</sequence>
<reference evidence="15 16" key="1">
    <citation type="submission" date="2012-11" db="EMBL/GenBank/DDBJ databases">
        <title>The complete genome sequence of Corynebacterium maris Coryn-1 (=DSM 45190).</title>
        <authorList>
            <person name="Schaffert L."/>
            <person name="Albersmeier A."/>
            <person name="Kalinowski J."/>
            <person name="Ruckert C."/>
        </authorList>
    </citation>
    <scope>NUCLEOTIDE SEQUENCE [LARGE SCALE GENOMIC DNA]</scope>
    <source>
        <strain evidence="16">Coryn-1</strain>
    </source>
</reference>
<dbReference type="SFLD" id="SFLDG01136">
    <property type="entry name" value="C1.6:_Phosphoserine_Phosphatas"/>
    <property type="match status" value="1"/>
</dbReference>
<dbReference type="GO" id="GO:0036424">
    <property type="term" value="F:L-phosphoserine phosphatase activity"/>
    <property type="evidence" value="ECO:0007669"/>
    <property type="project" value="InterPro"/>
</dbReference>
<evidence type="ECO:0000313" key="16">
    <source>
        <dbReference type="Proteomes" id="UP000015388"/>
    </source>
</evidence>
<evidence type="ECO:0000256" key="3">
    <source>
        <dbReference type="ARBA" id="ARBA00009184"/>
    </source>
</evidence>
<dbReference type="InterPro" id="IPR002912">
    <property type="entry name" value="ACT_dom"/>
</dbReference>
<dbReference type="GO" id="GO:0006564">
    <property type="term" value="P:L-serine biosynthetic process"/>
    <property type="evidence" value="ECO:0007669"/>
    <property type="project" value="UniProtKB-KW"/>
</dbReference>
<evidence type="ECO:0000256" key="13">
    <source>
        <dbReference type="PIRSR" id="PIRSR604469-1"/>
    </source>
</evidence>
<comment type="pathway">
    <text evidence="2">Amino-acid biosynthesis; L-serine biosynthesis; L-serine from 3-phospho-D-glycerate: step 3/3.</text>
</comment>
<dbReference type="CDD" id="cd04870">
    <property type="entry name" value="ACT_PSP_1"/>
    <property type="match status" value="1"/>
</dbReference>
<dbReference type="Gene3D" id="3.30.70.260">
    <property type="match status" value="2"/>
</dbReference>
<evidence type="ECO:0000256" key="1">
    <source>
        <dbReference type="ARBA" id="ARBA00001946"/>
    </source>
</evidence>
<keyword evidence="6" id="KW-0479">Metal-binding</keyword>
<dbReference type="FunFam" id="3.40.50.1000:FF:000041">
    <property type="entry name" value="Phosphoserine phosphatase SerB"/>
    <property type="match status" value="1"/>
</dbReference>
<keyword evidence="7" id="KW-0378">Hydrolase</keyword>
<keyword evidence="5" id="KW-0028">Amino-acid biosynthesis</keyword>
<dbReference type="InterPro" id="IPR049148">
    <property type="entry name" value="PSP_ACT"/>
</dbReference>
<dbReference type="PANTHER" id="PTHR43344:SF2">
    <property type="entry name" value="PHOSPHOSERINE PHOSPHATASE"/>
    <property type="match status" value="1"/>
</dbReference>
<dbReference type="eggNOG" id="COG0560">
    <property type="taxonomic scope" value="Bacteria"/>
</dbReference>
<dbReference type="CDD" id="cd07500">
    <property type="entry name" value="HAD_PSP"/>
    <property type="match status" value="1"/>
</dbReference>
<evidence type="ECO:0000256" key="7">
    <source>
        <dbReference type="ARBA" id="ARBA00022801"/>
    </source>
</evidence>
<dbReference type="CDD" id="cd04871">
    <property type="entry name" value="ACT_PSP_2"/>
    <property type="match status" value="1"/>
</dbReference>
<dbReference type="InterPro" id="IPR050582">
    <property type="entry name" value="HAD-like_SerB"/>
</dbReference>
<dbReference type="SFLD" id="SFLDF00029">
    <property type="entry name" value="phosphoserine_phosphatase"/>
    <property type="match status" value="1"/>
</dbReference>
<dbReference type="NCBIfam" id="TIGR00338">
    <property type="entry name" value="serB"/>
    <property type="match status" value="1"/>
</dbReference>
<dbReference type="SFLD" id="SFLDG01137">
    <property type="entry name" value="C1.6.1:_Phosphoserine_Phosphat"/>
    <property type="match status" value="1"/>
</dbReference>
<keyword evidence="16" id="KW-1185">Reference proteome</keyword>
<evidence type="ECO:0000259" key="14">
    <source>
        <dbReference type="PROSITE" id="PS51671"/>
    </source>
</evidence>
<accession>S5TLP5</accession>
<keyword evidence="8" id="KW-0460">Magnesium</keyword>
<dbReference type="Pfam" id="PF13740">
    <property type="entry name" value="ACT_6"/>
    <property type="match status" value="1"/>
</dbReference>
<name>S5TLP5_9CORY</name>
<gene>
    <name evidence="15" type="ORF">B841_10705</name>
</gene>
<dbReference type="EC" id="3.1.3.3" evidence="4"/>
<feature type="active site" description="Proton donor" evidence="13">
    <location>
        <position position="192"/>
    </location>
</feature>
<organism evidence="15 16">
    <name type="scientific">Corynebacterium maris DSM 45190</name>
    <dbReference type="NCBI Taxonomy" id="1224163"/>
    <lineage>
        <taxon>Bacteria</taxon>
        <taxon>Bacillati</taxon>
        <taxon>Actinomycetota</taxon>
        <taxon>Actinomycetes</taxon>
        <taxon>Mycobacteriales</taxon>
        <taxon>Corynebacteriaceae</taxon>
        <taxon>Corynebacterium</taxon>
    </lineage>
</organism>
<dbReference type="NCBIfam" id="TIGR01488">
    <property type="entry name" value="HAD-SF-IB"/>
    <property type="match status" value="1"/>
</dbReference>
<evidence type="ECO:0000256" key="8">
    <source>
        <dbReference type="ARBA" id="ARBA00022842"/>
    </source>
</evidence>
<dbReference type="InterPro" id="IPR045865">
    <property type="entry name" value="ACT-like_dom_sf"/>
</dbReference>
<evidence type="ECO:0000256" key="11">
    <source>
        <dbReference type="ARBA" id="ARBA00048138"/>
    </source>
</evidence>
<evidence type="ECO:0000256" key="12">
    <source>
        <dbReference type="ARBA" id="ARBA00048523"/>
    </source>
</evidence>
<evidence type="ECO:0000313" key="15">
    <source>
        <dbReference type="EMBL" id="AGS35613.1"/>
    </source>
</evidence>
<dbReference type="GO" id="GO:0005737">
    <property type="term" value="C:cytoplasm"/>
    <property type="evidence" value="ECO:0007669"/>
    <property type="project" value="TreeGrafter"/>
</dbReference>
<dbReference type="EMBL" id="CP003924">
    <property type="protein sequence ID" value="AGS35613.1"/>
    <property type="molecule type" value="Genomic_DNA"/>
</dbReference>
<dbReference type="InterPro" id="IPR023214">
    <property type="entry name" value="HAD_sf"/>
</dbReference>
<feature type="domain" description="ACT" evidence="14">
    <location>
        <begin position="11"/>
        <end position="83"/>
    </location>
</feature>
<dbReference type="Proteomes" id="UP000015388">
    <property type="component" value="Chromosome"/>
</dbReference>
<dbReference type="HOGENOM" id="CLU_036368_1_1_11"/>
<evidence type="ECO:0000256" key="6">
    <source>
        <dbReference type="ARBA" id="ARBA00022723"/>
    </source>
</evidence>
<proteinExistence type="inferred from homology"/>
<dbReference type="PANTHER" id="PTHR43344">
    <property type="entry name" value="PHOSPHOSERINE PHOSPHATASE"/>
    <property type="match status" value="1"/>
</dbReference>
<comment type="similarity">
    <text evidence="3">Belongs to the HAD-like hydrolase superfamily. SerB family.</text>
</comment>
<dbReference type="PROSITE" id="PS51671">
    <property type="entry name" value="ACT"/>
    <property type="match status" value="1"/>
</dbReference>
<dbReference type="Pfam" id="PF21086">
    <property type="entry name" value="ACT_PSP_2"/>
    <property type="match status" value="1"/>
</dbReference>
<dbReference type="eggNOG" id="COG3830">
    <property type="taxonomic scope" value="Bacteria"/>
</dbReference>
<evidence type="ECO:0000256" key="4">
    <source>
        <dbReference type="ARBA" id="ARBA00012640"/>
    </source>
</evidence>
<dbReference type="SUPFAM" id="SSF55021">
    <property type="entry name" value="ACT-like"/>
    <property type="match status" value="1"/>
</dbReference>
<dbReference type="PATRIC" id="fig|1224163.3.peg.2158"/>
<dbReference type="InterPro" id="IPR036412">
    <property type="entry name" value="HAD-like_sf"/>
</dbReference>
<feature type="active site" description="Nucleophile" evidence="13">
    <location>
        <position position="190"/>
    </location>
</feature>
<keyword evidence="9" id="KW-0718">Serine biosynthesis</keyword>
<evidence type="ECO:0000256" key="2">
    <source>
        <dbReference type="ARBA" id="ARBA00005135"/>
    </source>
</evidence>
<evidence type="ECO:0000256" key="5">
    <source>
        <dbReference type="ARBA" id="ARBA00022605"/>
    </source>
</evidence>